<gene>
    <name evidence="6" type="primary">LOC107216857</name>
</gene>
<reference evidence="6" key="1">
    <citation type="submission" date="2025-08" db="UniProtKB">
        <authorList>
            <consortium name="RefSeq"/>
        </authorList>
    </citation>
    <scope>IDENTIFICATION</scope>
    <source>
        <tissue evidence="6">Thorax and Abdomen</tissue>
    </source>
</reference>
<feature type="compositionally biased region" description="Polar residues" evidence="2">
    <location>
        <begin position="749"/>
        <end position="759"/>
    </location>
</feature>
<feature type="region of interest" description="Disordered" evidence="2">
    <location>
        <begin position="58"/>
        <end position="83"/>
    </location>
</feature>
<feature type="region of interest" description="Disordered" evidence="2">
    <location>
        <begin position="674"/>
        <end position="715"/>
    </location>
</feature>
<dbReference type="Proteomes" id="UP000829291">
    <property type="component" value="Chromosome 4"/>
</dbReference>
<dbReference type="PANTHER" id="PTHR21669">
    <property type="entry name" value="CAPZ-INTERACTING PROTEIN AND RELATED PROTEINS"/>
    <property type="match status" value="1"/>
</dbReference>
<dbReference type="RefSeq" id="XP_046593043.1">
    <property type="nucleotide sequence ID" value="XM_046737087.1"/>
</dbReference>
<accession>A0ABM3FYE7</accession>
<evidence type="ECO:0000256" key="2">
    <source>
        <dbReference type="SAM" id="MobiDB-lite"/>
    </source>
</evidence>
<dbReference type="PANTHER" id="PTHR21669:SF28">
    <property type="entry name" value="YEMANUCLEIN"/>
    <property type="match status" value="1"/>
</dbReference>
<feature type="domain" description="Ubinuclein middle" evidence="4">
    <location>
        <begin position="361"/>
        <end position="585"/>
    </location>
</feature>
<dbReference type="Pfam" id="PF08729">
    <property type="entry name" value="HUN"/>
    <property type="match status" value="1"/>
</dbReference>
<dbReference type="InterPro" id="IPR026947">
    <property type="entry name" value="UBN_middle_dom"/>
</dbReference>
<feature type="region of interest" description="Disordered" evidence="2">
    <location>
        <begin position="983"/>
        <end position="1028"/>
    </location>
</feature>
<feature type="region of interest" description="Disordered" evidence="2">
    <location>
        <begin position="261"/>
        <end position="282"/>
    </location>
</feature>
<evidence type="ECO:0000256" key="1">
    <source>
        <dbReference type="ARBA" id="ARBA00022553"/>
    </source>
</evidence>
<evidence type="ECO:0000259" key="4">
    <source>
        <dbReference type="Pfam" id="PF14075"/>
    </source>
</evidence>
<feature type="compositionally biased region" description="Basic and acidic residues" evidence="2">
    <location>
        <begin position="689"/>
        <end position="705"/>
    </location>
</feature>
<feature type="compositionally biased region" description="Acidic residues" evidence="2">
    <location>
        <begin position="165"/>
        <end position="179"/>
    </location>
</feature>
<dbReference type="Pfam" id="PF14075">
    <property type="entry name" value="UBN_AB"/>
    <property type="match status" value="1"/>
</dbReference>
<evidence type="ECO:0000313" key="5">
    <source>
        <dbReference type="Proteomes" id="UP000829291"/>
    </source>
</evidence>
<feature type="compositionally biased region" description="Basic and acidic residues" evidence="2">
    <location>
        <begin position="762"/>
        <end position="781"/>
    </location>
</feature>
<protein>
    <submittedName>
        <fullName evidence="6">Ubinuclein-1 isoform X1</fullName>
    </submittedName>
</protein>
<feature type="region of interest" description="Disordered" evidence="2">
    <location>
        <begin position="157"/>
        <end position="236"/>
    </location>
</feature>
<feature type="region of interest" description="Disordered" evidence="2">
    <location>
        <begin position="1"/>
        <end position="20"/>
    </location>
</feature>
<feature type="compositionally biased region" description="Basic residues" evidence="2">
    <location>
        <begin position="867"/>
        <end position="877"/>
    </location>
</feature>
<name>A0ABM3FYE7_NEOLC</name>
<sequence length="1028" mass="116107">MSEQKRVPFQSLGTTKKEKKGEDFVQSYRFTLTLPESNEQACPEFNYCELLRSAEKKRKKENTKKGDENNTVNGLDPHDDDDDEKLQEMAKRFEAKYGINDYVDLGAGYDESDSFIDNTDAYDEIVPKEVTTVRGGFYINSGLLEFKTSERNSLIGNINNNNNNIEDESSASSEEETEEPSSPKQSKKRVISSSEEDEIEDAGSDHQPKKAKLDDNVEKNSSNDVILKKKKKQEQSILNRQKNPVVRDLLKVKREIRDGELADDQDGGDKKRVNKIEPSKTKSISEKKFDIKRFEKKASSNGLDVKKPEMKKIDDTIESVVNAARVEDQSSSDTMDSGKSRSIICSNSDCDEAMDKEESPLPDMLTEDMKEIINRLKLHAENSKEGKTKFFNSLINADLFSLERKLRLRYSAGVRLLTYAHLAHFLPCSKPTLVNRAKKLYLQNVEDKVKAPIERLKAAIDRIMPSVLVKYTRDCQRVSDENPQLYWEIYRYCWGVEGSPSDVESSDGEDSGNKSSEKSKVPQRRFPWSDETKRLVAEIAAARKEYFEILRPRKETVETFVSSFMDARVRSLWPPGWVRLQTLLKYSNPQLQIKRKAKKLKDGSAQPGTNPGLLTSVSIGMTSTMMKGDRLTANNEVAVINQVERDNKTPTNYLKSVSMNSLDIQMNCLSSNQGTKLNDTTNVAQSSQSDKKSCSKSSKDAKRETPATSQYSSTSCTTTNVANVAKISVVPTAQLMPPKSKLDKFNPMDLTSSSLSITPVNDYHKSGKTSETKELKKERQLDTISITPCPDSATDDGAATVPLSVSYHSSASTQAAPQSKPLPLKHRILHESLDTKEEKASGDKETTDTLKTERKEKREKRGSENRHRSHESKKAKKEQKAYEVSEALKLDPVPLMSLLSKEEQEQRQIEETVAATNFLSQIYNNDDAPRTVTEKRKQATNLLDEATGNVIAPPSEQENDVQMVMQSLKELEELQQIHSPVSVIQKPSKSSANVQYGNYPDDYQEDHQHLFIKKEEKVRTPKKEDTHW</sequence>
<feature type="compositionally biased region" description="Basic and acidic residues" evidence="2">
    <location>
        <begin position="203"/>
        <end position="218"/>
    </location>
</feature>
<feature type="compositionally biased region" description="Basic and acidic residues" evidence="2">
    <location>
        <begin position="1005"/>
        <end position="1028"/>
    </location>
</feature>
<feature type="region of interest" description="Disordered" evidence="2">
    <location>
        <begin position="832"/>
        <end position="882"/>
    </location>
</feature>
<feature type="compositionally biased region" description="Polar residues" evidence="2">
    <location>
        <begin position="674"/>
        <end position="683"/>
    </location>
</feature>
<keyword evidence="5" id="KW-1185">Reference proteome</keyword>
<dbReference type="GeneID" id="107216857"/>
<proteinExistence type="predicted"/>
<feature type="region of interest" description="Disordered" evidence="2">
    <location>
        <begin position="737"/>
        <end position="797"/>
    </location>
</feature>
<feature type="compositionally biased region" description="Polar residues" evidence="2">
    <location>
        <begin position="985"/>
        <end position="996"/>
    </location>
</feature>
<feature type="region of interest" description="Disordered" evidence="2">
    <location>
        <begin position="503"/>
        <end position="526"/>
    </location>
</feature>
<dbReference type="InterPro" id="IPR014840">
    <property type="entry name" value="HRD"/>
</dbReference>
<organism evidence="5 6">
    <name type="scientific">Neodiprion lecontei</name>
    <name type="common">Redheaded pine sawfly</name>
    <dbReference type="NCBI Taxonomy" id="441921"/>
    <lineage>
        <taxon>Eukaryota</taxon>
        <taxon>Metazoa</taxon>
        <taxon>Ecdysozoa</taxon>
        <taxon>Arthropoda</taxon>
        <taxon>Hexapoda</taxon>
        <taxon>Insecta</taxon>
        <taxon>Pterygota</taxon>
        <taxon>Neoptera</taxon>
        <taxon>Endopterygota</taxon>
        <taxon>Hymenoptera</taxon>
        <taxon>Tenthredinoidea</taxon>
        <taxon>Diprionidae</taxon>
        <taxon>Diprioninae</taxon>
        <taxon>Neodiprion</taxon>
    </lineage>
</organism>
<evidence type="ECO:0000313" key="6">
    <source>
        <dbReference type="RefSeq" id="XP_046593043.1"/>
    </source>
</evidence>
<evidence type="ECO:0000259" key="3">
    <source>
        <dbReference type="Pfam" id="PF08729"/>
    </source>
</evidence>
<keyword evidence="1" id="KW-0597">Phosphoprotein</keyword>
<feature type="domain" description="Hpc2-related" evidence="3">
    <location>
        <begin position="96"/>
        <end position="145"/>
    </location>
</feature>
<feature type="compositionally biased region" description="Basic and acidic residues" evidence="2">
    <location>
        <begin position="832"/>
        <end position="866"/>
    </location>
</feature>
<feature type="compositionally biased region" description="Basic and acidic residues" evidence="2">
    <location>
        <begin position="511"/>
        <end position="520"/>
    </location>
</feature>
<feature type="compositionally biased region" description="Basic and acidic residues" evidence="2">
    <location>
        <begin position="267"/>
        <end position="282"/>
    </location>
</feature>